<keyword evidence="6" id="KW-1185">Reference proteome</keyword>
<keyword evidence="3" id="KW-0833">Ubl conjugation pathway</keyword>
<dbReference type="EMBL" id="CP096115">
    <property type="protein sequence ID" value="UUX92604.1"/>
    <property type="molecule type" value="Genomic_DNA"/>
</dbReference>
<sequence>MGLNTGKKLFITVILLAMAVISPACAFGFNFNVDYVGLDKVDLSWYKPSGVEGFKYYEVVRDGAVIITITDYEKTSVRNINVPAGSHNYQVRYSADSGGDFSTTKTADVGHPRGTIKLGSDTWTGETFSLGGDVSLGGNSLDISGCTISAGDSIDKISGTGELEISDTDFDKVEIDVTAPGASLDDVSSGKKLAVRGGGITASGVQIPWANYGENRFWLYGDDNRISKCNAEIHLQGDNGIIERCEGQWTKIYATGDNNTIKDNNLRDVRGYAIYASGNTTSISSNNINNASNWDESGRGIHLSDCINDIDIYGNTIADADDCGIYAIVSSDNVMKNYNIESNTITGGEYGIFTRAPVSGWSITDNRIDDCSGWMLYNIGNSEHADIRGNSFENISGGGLNFHGNYSSIVENCLYPVNNYAMSVSSDEDGGFLVVSGNTITGIHDDDKSPDGMDISAANSVVEENIIQDCRNGIDTSYRENLTIRNNEFYDNWGEWGIYFYDSYNGTIESNTFTNPSLAGNTHTSVIYLHHTGDVAVRNNLIEDSGSNTGIYAKYADDGIVIEDNTIKNTKSSSVCIEKAEKGSWESKYKGKAEVSVRRNIIDGGLYGISCYYADNVTFEENNIVNKTYGIVIRDADSAIVSGNNIAEVKNGISVENSNGTVVNANIFNVTNIGGIFRDPLINIIVAGNSFSGYSYTGIEIEDCEATTFSGNLLNGNLSYDEGCDIYLKTSTGELQDTLLLEENTIGNKYPTTFTLTDPNEPVYIRGVEDPPDTPSPPDYQTTKSSIGKWLEIVGEGGQTDVQMNLTFHYTADDVKDLEESTLSVWKYNGTAWDAGNEMWDSWNGTRWHDLNKHEIGVEVEKLCIFAPLGGLSVHNLRIPRDYETITEALDDFDFQSGDTITVDEGYSGTEENIYIDDEVKLKASSGTPASVTLTALDPYEPTVLVRYSDDVEIDGFVITGATGSQGVKMVACDNSKVTNSRIEGNFFGAVIAADNYQSPEKCTNCKITDCTITGNDHGAVYINSSDDCIVIDCTLSGAVGVGLEKAQNAFISGNTLKDCADYGVTDNYGKNNEITGNTVTGGRLGFYLYDSESDTIKENSVTETSGPGIVLEKTEECTFTGNSVTGSPLGIACEDSDTNTFTGTVISGKDAGGSELVGIDLKDSDSNTFTRCTVSDLKSVGYAVTGLIIEGAADHNTFDTCTFSGFEASRADGARLFASDNLIRNSTFTDFRGAAGGASAVFNGVNSTGNIIRKCSVSGIYAAENATAFRIEGAKHLTLWRQNRVGFITP</sequence>
<dbReference type="Proteomes" id="UP001060368">
    <property type="component" value="Chromosome"/>
</dbReference>
<dbReference type="InterPro" id="IPR006633">
    <property type="entry name" value="Carb-bd_sugar_hydrolysis-dom"/>
</dbReference>
<dbReference type="RefSeq" id="WP_257742749.1">
    <property type="nucleotide sequence ID" value="NZ_CP096115.1"/>
</dbReference>
<dbReference type="InterPro" id="IPR039448">
    <property type="entry name" value="Beta_helix"/>
</dbReference>
<dbReference type="InterPro" id="IPR022441">
    <property type="entry name" value="Para_beta_helix_rpt-2"/>
</dbReference>
<gene>
    <name evidence="5" type="ORF">L6E24_00310</name>
</gene>
<name>A0A9E7PPC8_9EURY</name>
<evidence type="ECO:0000259" key="4">
    <source>
        <dbReference type="SMART" id="SM00722"/>
    </source>
</evidence>
<dbReference type="InterPro" id="IPR012334">
    <property type="entry name" value="Pectin_lyas_fold"/>
</dbReference>
<evidence type="ECO:0000313" key="6">
    <source>
        <dbReference type="Proteomes" id="UP001060368"/>
    </source>
</evidence>
<dbReference type="InterPro" id="IPR007742">
    <property type="entry name" value="NosD_dom"/>
</dbReference>
<feature type="domain" description="Carbohydrate-binding/sugar hydrolysis" evidence="4">
    <location>
        <begin position="580"/>
        <end position="720"/>
    </location>
</feature>
<dbReference type="SMART" id="SM00722">
    <property type="entry name" value="CASH"/>
    <property type="match status" value="4"/>
</dbReference>
<dbReference type="Pfam" id="PF13229">
    <property type="entry name" value="Beta_helix"/>
    <property type="match status" value="2"/>
</dbReference>
<dbReference type="PANTHER" id="PTHR22990:SF15">
    <property type="entry name" value="F-BOX ONLY PROTEIN 10"/>
    <property type="match status" value="1"/>
</dbReference>
<organism evidence="5 6">
    <name type="scientific">Methanoplanus endosymbiosus</name>
    <dbReference type="NCBI Taxonomy" id="33865"/>
    <lineage>
        <taxon>Archaea</taxon>
        <taxon>Methanobacteriati</taxon>
        <taxon>Methanobacteriota</taxon>
        <taxon>Stenosarchaea group</taxon>
        <taxon>Methanomicrobia</taxon>
        <taxon>Methanomicrobiales</taxon>
        <taxon>Methanomicrobiaceae</taxon>
        <taxon>Methanoplanus</taxon>
    </lineage>
</organism>
<reference evidence="5" key="1">
    <citation type="submission" date="2022-04" db="EMBL/GenBank/DDBJ databases">
        <title>Complete genome of Methanoplanus endosymbiosus DSM 3599.</title>
        <authorList>
            <person name="Chen S.-C."/>
            <person name="You Y.-T."/>
            <person name="Zhou Y.-Z."/>
            <person name="Lai M.-C."/>
        </authorList>
    </citation>
    <scope>NUCLEOTIDE SEQUENCE</scope>
    <source>
        <strain evidence="5">DSM 3599</strain>
    </source>
</reference>
<dbReference type="KEGG" id="mend:L6E24_00310"/>
<dbReference type="InterPro" id="IPR051550">
    <property type="entry name" value="SCF-Subunits/Alg-Epimerases"/>
</dbReference>
<dbReference type="NCBIfam" id="TIGR03804">
    <property type="entry name" value="para_beta_helix"/>
    <property type="match status" value="3"/>
</dbReference>
<feature type="domain" description="Carbohydrate-binding/sugar hydrolysis" evidence="4">
    <location>
        <begin position="415"/>
        <end position="554"/>
    </location>
</feature>
<dbReference type="InterPro" id="IPR011050">
    <property type="entry name" value="Pectin_lyase_fold/virulence"/>
</dbReference>
<dbReference type="InterPro" id="IPR006626">
    <property type="entry name" value="PbH1"/>
</dbReference>
<evidence type="ECO:0000256" key="2">
    <source>
        <dbReference type="ARBA" id="ARBA00022737"/>
    </source>
</evidence>
<dbReference type="SMART" id="SM00710">
    <property type="entry name" value="PbH1"/>
    <property type="match status" value="26"/>
</dbReference>
<proteinExistence type="predicted"/>
<feature type="domain" description="Carbohydrate-binding/sugar hydrolysis" evidence="4">
    <location>
        <begin position="1012"/>
        <end position="1158"/>
    </location>
</feature>
<comment type="pathway">
    <text evidence="1">Protein modification; protein ubiquitination.</text>
</comment>
<feature type="domain" description="Carbohydrate-binding/sugar hydrolysis" evidence="4">
    <location>
        <begin position="234"/>
        <end position="351"/>
    </location>
</feature>
<evidence type="ECO:0000313" key="5">
    <source>
        <dbReference type="EMBL" id="UUX92604.1"/>
    </source>
</evidence>
<protein>
    <submittedName>
        <fullName evidence="5">Right-handed parallel beta-helix repeat-containing protein</fullName>
    </submittedName>
</protein>
<dbReference type="PANTHER" id="PTHR22990">
    <property type="entry name" value="F-BOX ONLY PROTEIN"/>
    <property type="match status" value="1"/>
</dbReference>
<accession>A0A9E7PPC8</accession>
<dbReference type="Pfam" id="PF05048">
    <property type="entry name" value="NosD"/>
    <property type="match status" value="1"/>
</dbReference>
<keyword evidence="2" id="KW-0677">Repeat</keyword>
<dbReference type="GeneID" id="74306089"/>
<evidence type="ECO:0000256" key="1">
    <source>
        <dbReference type="ARBA" id="ARBA00004906"/>
    </source>
</evidence>
<evidence type="ECO:0000256" key="3">
    <source>
        <dbReference type="ARBA" id="ARBA00022786"/>
    </source>
</evidence>
<dbReference type="Gene3D" id="2.160.20.10">
    <property type="entry name" value="Single-stranded right-handed beta-helix, Pectin lyase-like"/>
    <property type="match status" value="4"/>
</dbReference>
<dbReference type="SUPFAM" id="SSF51126">
    <property type="entry name" value="Pectin lyase-like"/>
    <property type="match status" value="5"/>
</dbReference>